<feature type="region of interest" description="Disordered" evidence="1">
    <location>
        <begin position="1"/>
        <end position="26"/>
    </location>
</feature>
<reference evidence="2" key="1">
    <citation type="journal article" date="2021" name="Sci. Rep.">
        <title>Diploid genomic architecture of Nitzschia inconspicua, an elite biomass production diatom.</title>
        <authorList>
            <person name="Oliver A."/>
            <person name="Podell S."/>
            <person name="Pinowska A."/>
            <person name="Traller J.C."/>
            <person name="Smith S.R."/>
            <person name="McClure R."/>
            <person name="Beliaev A."/>
            <person name="Bohutskyi P."/>
            <person name="Hill E.A."/>
            <person name="Rabines A."/>
            <person name="Zheng H."/>
            <person name="Allen L.Z."/>
            <person name="Kuo A."/>
            <person name="Grigoriev I.V."/>
            <person name="Allen A.E."/>
            <person name="Hazlebeck D."/>
            <person name="Allen E.E."/>
        </authorList>
    </citation>
    <scope>NUCLEOTIDE SEQUENCE</scope>
    <source>
        <strain evidence="2">Hildebrandi</strain>
    </source>
</reference>
<accession>A0A9K3Q558</accession>
<dbReference type="AlphaFoldDB" id="A0A9K3Q558"/>
<dbReference type="Proteomes" id="UP000693970">
    <property type="component" value="Unassembled WGS sequence"/>
</dbReference>
<evidence type="ECO:0000313" key="3">
    <source>
        <dbReference type="Proteomes" id="UP000693970"/>
    </source>
</evidence>
<feature type="compositionally biased region" description="Basic and acidic residues" evidence="1">
    <location>
        <begin position="1"/>
        <end position="10"/>
    </location>
</feature>
<feature type="region of interest" description="Disordered" evidence="1">
    <location>
        <begin position="168"/>
        <end position="195"/>
    </location>
</feature>
<proteinExistence type="predicted"/>
<organism evidence="2 3">
    <name type="scientific">Nitzschia inconspicua</name>
    <dbReference type="NCBI Taxonomy" id="303405"/>
    <lineage>
        <taxon>Eukaryota</taxon>
        <taxon>Sar</taxon>
        <taxon>Stramenopiles</taxon>
        <taxon>Ochrophyta</taxon>
        <taxon>Bacillariophyta</taxon>
        <taxon>Bacillariophyceae</taxon>
        <taxon>Bacillariophycidae</taxon>
        <taxon>Bacillariales</taxon>
        <taxon>Bacillariaceae</taxon>
        <taxon>Nitzschia</taxon>
    </lineage>
</organism>
<evidence type="ECO:0000256" key="1">
    <source>
        <dbReference type="SAM" id="MobiDB-lite"/>
    </source>
</evidence>
<reference evidence="2" key="2">
    <citation type="submission" date="2021-04" db="EMBL/GenBank/DDBJ databases">
        <authorList>
            <person name="Podell S."/>
        </authorList>
    </citation>
    <scope>NUCLEOTIDE SEQUENCE</scope>
    <source>
        <strain evidence="2">Hildebrandi</strain>
    </source>
</reference>
<sequence length="983" mass="106540">MNHTNADDLRGPSVLISGVDTDSDDEFEDASALDGIRPTVSHLQAVLEAAALSDLPAALEAASFTAPSAPTDSPAPAPTMCSHGSTLRVSTASTYGDDVHASIGCDVPFALSAIPPTGDGDLRAALEAVSLFASNILASQTSGDLRAALASVSSFTSTVLAHHLQPSADSSIESGPALSAPHSTSQPPASTATDAPSLVDTAAATAAPVLCFHDPTTLASSSCPSSDYSVSAYQPFELPSEFGQSALAHCPFHTGPLLLCSSAVSSDISCHPTMNLCPSLAFLPWPPFAPPWDYSFVFPLAPAPPWCFSSWFSPGPWSPLDTVLPFIGLFSVSLLFLLFSCTSPLPTAQVAILWSIQPPRVSTFASLQPLTSAKLVLDLPPSWPHLRPCPTFDLDSMLRVALALLLLVFSHWKWLPASSSLHPAPASSFHPCLPSLLATLWSQREHLLVAPPWPSTAGLVLQREHVPTVAPPWLSPLRFIPPKEHSSSFSPYLPLTQLLFQREHSLLPPLLLFLGPVSAHWQELSFGFILSSLRECSRQPSLSALLLQEPPCFWPFDDPLFSGITYPMLLATAVNDSLCPHDISASLVYPPLAIVAPCDFFLSRYSSTIFHYLSFSASMPSVGSSFSGGDCLSPSASTLERECRGVSVSVESQSRDIFDSRSLYLFTSDPPLTSPLTSFVATKVRNGEVLNAPVTSLTERELAAGFVYLTTVPIEDVQHIFLQSEEKEGADETVQQMVRMEDDGSLDFSSVEFLPTKSAKDTMNAYLNCSPSDTLNLSKEEIEMFHALDKKHATQEQVQDVLKKVLKQRLDAYQQQGLEGIAPYQRKNGRDFYPGKELRERTEQLSTAAKVAPDFIKYMLDYPNHKPTAGEIKDVFGWINFNIDDKPTISMFHKSFYKANDTCAAMCFRHFYVSQGHNSVQNVGGAFPVPEGTLILFASRTSTDLVAGFGGSAKKVIGSRVMGGKIKANFERYRNKLQDKYEK</sequence>
<gene>
    <name evidence="2" type="ORF">IV203_020088</name>
</gene>
<protein>
    <submittedName>
        <fullName evidence="2">Uncharacterized protein</fullName>
    </submittedName>
</protein>
<dbReference type="EMBL" id="JAGRRH010000004">
    <property type="protein sequence ID" value="KAG7371518.1"/>
    <property type="molecule type" value="Genomic_DNA"/>
</dbReference>
<keyword evidence="3" id="KW-1185">Reference proteome</keyword>
<dbReference type="OrthoDB" id="41908at2759"/>
<comment type="caution">
    <text evidence="2">The sequence shown here is derived from an EMBL/GenBank/DDBJ whole genome shotgun (WGS) entry which is preliminary data.</text>
</comment>
<feature type="compositionally biased region" description="Polar residues" evidence="1">
    <location>
        <begin position="181"/>
        <end position="194"/>
    </location>
</feature>
<evidence type="ECO:0000313" key="2">
    <source>
        <dbReference type="EMBL" id="KAG7371518.1"/>
    </source>
</evidence>
<name>A0A9K3Q558_9STRA</name>